<organism evidence="1 2">
    <name type="scientific">Acyrthosiphon pisum</name>
    <name type="common">Pea aphid</name>
    <dbReference type="NCBI Taxonomy" id="7029"/>
    <lineage>
        <taxon>Eukaryota</taxon>
        <taxon>Metazoa</taxon>
        <taxon>Ecdysozoa</taxon>
        <taxon>Arthropoda</taxon>
        <taxon>Hexapoda</taxon>
        <taxon>Insecta</taxon>
        <taxon>Pterygota</taxon>
        <taxon>Neoptera</taxon>
        <taxon>Paraneoptera</taxon>
        <taxon>Hemiptera</taxon>
        <taxon>Sternorrhyncha</taxon>
        <taxon>Aphidomorpha</taxon>
        <taxon>Aphidoidea</taxon>
        <taxon>Aphididae</taxon>
        <taxon>Macrosiphini</taxon>
        <taxon>Acyrthosiphon</taxon>
    </lineage>
</organism>
<name>A0A8R2A400_ACYPI</name>
<reference evidence="2" key="1">
    <citation type="submission" date="2010-06" db="EMBL/GenBank/DDBJ databases">
        <authorList>
            <person name="Jiang H."/>
            <person name="Abraham K."/>
            <person name="Ali S."/>
            <person name="Alsbrooks S.L."/>
            <person name="Anim B.N."/>
            <person name="Anosike U.S."/>
            <person name="Attaway T."/>
            <person name="Bandaranaike D.P."/>
            <person name="Battles P.K."/>
            <person name="Bell S.N."/>
            <person name="Bell A.V."/>
            <person name="Beltran B."/>
            <person name="Bickham C."/>
            <person name="Bustamante Y."/>
            <person name="Caleb T."/>
            <person name="Canada A."/>
            <person name="Cardenas V."/>
            <person name="Carter K."/>
            <person name="Chacko J."/>
            <person name="Chandrabose M.N."/>
            <person name="Chavez D."/>
            <person name="Chavez A."/>
            <person name="Chen L."/>
            <person name="Chu H.-S."/>
            <person name="Claassen K.J."/>
            <person name="Cockrell R."/>
            <person name="Collins M."/>
            <person name="Cooper J.A."/>
            <person name="Cree A."/>
            <person name="Curry S.M."/>
            <person name="Da Y."/>
            <person name="Dao M.D."/>
            <person name="Das B."/>
            <person name="Davila M.-L."/>
            <person name="Davy-Carroll L."/>
            <person name="Denson S."/>
            <person name="Dinh H."/>
            <person name="Ebong V.E."/>
            <person name="Edwards J.R."/>
            <person name="Egan A."/>
            <person name="El-Daye J."/>
            <person name="Escobedo L."/>
            <person name="Fernandez S."/>
            <person name="Fernando P.R."/>
            <person name="Flagg N."/>
            <person name="Forbes L.D."/>
            <person name="Fowler R.G."/>
            <person name="Fu Q."/>
            <person name="Gabisi R.A."/>
            <person name="Ganer J."/>
            <person name="Garbino Pronczuk A."/>
            <person name="Garcia R.M."/>
            <person name="Garner T."/>
            <person name="Garrett T.E."/>
            <person name="Gonzalez D.A."/>
            <person name="Hamid H."/>
            <person name="Hawkins E.S."/>
            <person name="Hirani K."/>
            <person name="Hogues M.E."/>
            <person name="Hollins B."/>
            <person name="Hsiao C.-H."/>
            <person name="Jabil R."/>
            <person name="James M.L."/>
            <person name="Jhangiani S.N."/>
            <person name="Johnson B."/>
            <person name="Johnson Q."/>
            <person name="Joshi V."/>
            <person name="Kalu J.B."/>
            <person name="Kam C."/>
            <person name="Kashfia A."/>
            <person name="Keebler J."/>
            <person name="Kisamo H."/>
            <person name="Kovar C.L."/>
            <person name="Lago L.A."/>
            <person name="Lai C.-Y."/>
            <person name="Laidlaw J."/>
            <person name="Lara F."/>
            <person name="Le T.-K."/>
            <person name="Lee S.L."/>
            <person name="Legall F.H."/>
            <person name="Lemon S.J."/>
            <person name="Lewis L.R."/>
            <person name="Li B."/>
            <person name="Liu Y."/>
            <person name="Liu Y.-S."/>
            <person name="Lopez J."/>
            <person name="Lozado R.J."/>
            <person name="Lu J."/>
            <person name="Madu R.C."/>
            <person name="Maheshwari M."/>
            <person name="Maheshwari R."/>
            <person name="Malloy K."/>
            <person name="Martinez E."/>
            <person name="Mathew T."/>
            <person name="Mercado I.C."/>
            <person name="Mercado C."/>
            <person name="Meyer B."/>
            <person name="Montgomery K."/>
            <person name="Morgan M.B."/>
            <person name="Munidasa M."/>
            <person name="Nazareth L.V."/>
            <person name="Nelson J."/>
            <person name="Ng B.M."/>
            <person name="Nguyen N.B."/>
            <person name="Nguyen P.Q."/>
            <person name="Nguyen T."/>
            <person name="Obregon M."/>
            <person name="Okwuonu G.O."/>
            <person name="Onwere C.G."/>
            <person name="Orozco G."/>
            <person name="Parra A."/>
            <person name="Patel S."/>
            <person name="Patil S."/>
            <person name="Perez A."/>
            <person name="Perez Y."/>
            <person name="Pham C."/>
            <person name="Primus E.L."/>
            <person name="Pu L.-L."/>
            <person name="Puazo M."/>
            <person name="Qin X."/>
            <person name="Quiroz J.B."/>
            <person name="Reese J."/>
            <person name="Richards S."/>
            <person name="Rives C.M."/>
            <person name="Robberts R."/>
            <person name="Ruiz S.J."/>
            <person name="Ruiz M.J."/>
            <person name="Santibanez J."/>
            <person name="Schneider B.W."/>
            <person name="Sisson I."/>
            <person name="Smith M."/>
            <person name="Sodergren E."/>
            <person name="Song X.-Z."/>
            <person name="Song B.B."/>
            <person name="Summersgill H."/>
            <person name="Thelus R."/>
            <person name="Thornton R.D."/>
            <person name="Trejos Z.Y."/>
            <person name="Usmani K."/>
            <person name="Vattathil S."/>
            <person name="Villasana D."/>
            <person name="Walker D.L."/>
            <person name="Wang S."/>
            <person name="Wang K."/>
            <person name="White C.S."/>
            <person name="Williams A.C."/>
            <person name="Williamson J."/>
            <person name="Wilson K."/>
            <person name="Woghiren I.O."/>
            <person name="Woodworth J.R."/>
            <person name="Worley K.C."/>
            <person name="Wright R.A."/>
            <person name="Wu W."/>
            <person name="Young L."/>
            <person name="Zhang L."/>
            <person name="Zhang J."/>
            <person name="Zhu Y."/>
            <person name="Muzny D.M."/>
            <person name="Weinstock G."/>
            <person name="Gibbs R.A."/>
        </authorList>
    </citation>
    <scope>NUCLEOTIDE SEQUENCE [LARGE SCALE GENOMIC DNA]</scope>
    <source>
        <strain evidence="2">LSR1</strain>
    </source>
</reference>
<dbReference type="GO" id="GO:0006355">
    <property type="term" value="P:regulation of DNA-templated transcription"/>
    <property type="evidence" value="ECO:0007669"/>
    <property type="project" value="InterPro"/>
</dbReference>
<dbReference type="EnsemblMetazoa" id="XM_001951327.5">
    <property type="protein sequence ID" value="XP_001951362.2"/>
    <property type="gene ID" value="LOC100165119"/>
</dbReference>
<protein>
    <submittedName>
        <fullName evidence="1">Uncharacterized protein</fullName>
    </submittedName>
</protein>
<reference evidence="1" key="2">
    <citation type="submission" date="2022-06" db="UniProtKB">
        <authorList>
            <consortium name="EnsemblMetazoa"/>
        </authorList>
    </citation>
    <scope>IDENTIFICATION</scope>
</reference>
<dbReference type="PANTHER" id="PTHR14296:SF3">
    <property type="entry name" value="DIKAR, ISOFORM F"/>
    <property type="match status" value="1"/>
</dbReference>
<dbReference type="Proteomes" id="UP000007819">
    <property type="component" value="Chromosome A3"/>
</dbReference>
<dbReference type="AlphaFoldDB" id="A0A8R2A400"/>
<evidence type="ECO:0000313" key="1">
    <source>
        <dbReference type="EnsemblMetazoa" id="XP_001951362.2"/>
    </source>
</evidence>
<dbReference type="PANTHER" id="PTHR14296">
    <property type="entry name" value="REMODELING AND SPACING FACTOR 1"/>
    <property type="match status" value="1"/>
</dbReference>
<proteinExistence type="predicted"/>
<dbReference type="GeneID" id="100165119"/>
<keyword evidence="2" id="KW-1185">Reference proteome</keyword>
<dbReference type="GO" id="GO:0031213">
    <property type="term" value="C:RSF complex"/>
    <property type="evidence" value="ECO:0007669"/>
    <property type="project" value="InterPro"/>
</dbReference>
<dbReference type="RefSeq" id="XP_001951362.2">
    <property type="nucleotide sequence ID" value="XM_001951327.4"/>
</dbReference>
<evidence type="ECO:0000313" key="2">
    <source>
        <dbReference type="Proteomes" id="UP000007819"/>
    </source>
</evidence>
<dbReference type="KEGG" id="api:100165119"/>
<dbReference type="InterPro" id="IPR028938">
    <property type="entry name" value="Rsf1-like"/>
</dbReference>
<sequence>MMDEIQTWWEIPSIAHFCKVFTLITKDVSRIDINELENAIDENSYLLTDMAIRFTKICGFYDPNTNEWWNFMKKKFQSKCSIYNFKYSLDSATYFDDLTRKQKVEALYIFCNLILDVKHIQNKISNNPKIWHMLNVKPLGSDQNKSVYWYFGGSKLYREDFENAFDISTNLPVNHNFHGKIPYEPYPSGVFGSGKWNTICNNIDNWNSLADVTEYSKNINVRYLHKEISNIIINLPKVKKKKSLYVYIKPNRPLRSICSRTLRSMGVMDAEKKLIPNSSVIQHKQYPQNVIENQTKHRYDSAVSQRNKMSNLNIHDQNQNISYSTNVFNNDIIQVGKLNNQTSLKLRLRSGNEKVLGECVNKNTEYEDVFRVNTEHCDQENNHYLNNFKRKLRSSTNGTNTPPFKDLNYCSL</sequence>
<dbReference type="OrthoDB" id="303107at2759"/>
<accession>A0A8R2A400</accession>